<name>A0A2M6W2J2_9BACT</name>
<comment type="cofactor">
    <cofactor evidence="1">
        <name>Mg(2+)</name>
        <dbReference type="ChEBI" id="CHEBI:18420"/>
    </cofactor>
</comment>
<organism evidence="14 15">
    <name type="scientific">Candidatus Magasanikbacteria bacterium CG10_big_fil_rev_8_21_14_0_10_43_6</name>
    <dbReference type="NCBI Taxonomy" id="1974650"/>
    <lineage>
        <taxon>Bacteria</taxon>
        <taxon>Candidatus Magasanikiibacteriota</taxon>
    </lineage>
</organism>
<evidence type="ECO:0000256" key="7">
    <source>
        <dbReference type="ARBA" id="ARBA00022801"/>
    </source>
</evidence>
<reference evidence="15" key="1">
    <citation type="submission" date="2017-09" db="EMBL/GenBank/DDBJ databases">
        <title>Depth-based differentiation of microbial function through sediment-hosted aquifers and enrichment of novel symbionts in the deep terrestrial subsurface.</title>
        <authorList>
            <person name="Probst A.J."/>
            <person name="Ladd B."/>
            <person name="Jarett J.K."/>
            <person name="Geller-Mcgrath D.E."/>
            <person name="Sieber C.M.K."/>
            <person name="Emerson J.B."/>
            <person name="Anantharaman K."/>
            <person name="Thomas B.C."/>
            <person name="Malmstrom R."/>
            <person name="Stieglmeier M."/>
            <person name="Klingl A."/>
            <person name="Woyke T."/>
            <person name="Ryan C.M."/>
            <person name="Banfield J.F."/>
        </authorList>
    </citation>
    <scope>NUCLEOTIDE SEQUENCE [LARGE SCALE GENOMIC DNA]</scope>
</reference>
<dbReference type="AlphaFoldDB" id="A0A2M6W2J2"/>
<dbReference type="GO" id="GO:0006260">
    <property type="term" value="P:DNA replication"/>
    <property type="evidence" value="ECO:0007669"/>
    <property type="project" value="UniProtKB-KW"/>
</dbReference>
<evidence type="ECO:0000256" key="2">
    <source>
        <dbReference type="ARBA" id="ARBA00005582"/>
    </source>
</evidence>
<keyword evidence="4" id="KW-0235">DNA replication</keyword>
<protein>
    <recommendedName>
        <fullName evidence="11">8-oxo-dGTP diphosphatase</fullName>
        <ecNumber evidence="11">3.6.1.55</ecNumber>
    </recommendedName>
</protein>
<dbReference type="PRINTS" id="PR00502">
    <property type="entry name" value="NUDIXFAMILY"/>
</dbReference>
<dbReference type="Gene3D" id="3.90.79.10">
    <property type="entry name" value="Nucleoside Triphosphate Pyrophosphohydrolase"/>
    <property type="match status" value="1"/>
</dbReference>
<evidence type="ECO:0000256" key="6">
    <source>
        <dbReference type="ARBA" id="ARBA00022763"/>
    </source>
</evidence>
<dbReference type="GO" id="GO:0046872">
    <property type="term" value="F:metal ion binding"/>
    <property type="evidence" value="ECO:0007669"/>
    <property type="project" value="UniProtKB-KW"/>
</dbReference>
<dbReference type="GO" id="GO:0006281">
    <property type="term" value="P:DNA repair"/>
    <property type="evidence" value="ECO:0007669"/>
    <property type="project" value="UniProtKB-KW"/>
</dbReference>
<keyword evidence="3" id="KW-0515">Mutator protein</keyword>
<feature type="domain" description="Nudix hydrolase" evidence="13">
    <location>
        <begin position="12"/>
        <end position="121"/>
    </location>
</feature>
<evidence type="ECO:0000256" key="11">
    <source>
        <dbReference type="ARBA" id="ARBA00038905"/>
    </source>
</evidence>
<evidence type="ECO:0000256" key="3">
    <source>
        <dbReference type="ARBA" id="ARBA00022457"/>
    </source>
</evidence>
<dbReference type="PROSITE" id="PS51462">
    <property type="entry name" value="NUDIX"/>
    <property type="match status" value="1"/>
</dbReference>
<evidence type="ECO:0000256" key="9">
    <source>
        <dbReference type="ARBA" id="ARBA00023204"/>
    </source>
</evidence>
<evidence type="ECO:0000256" key="8">
    <source>
        <dbReference type="ARBA" id="ARBA00022842"/>
    </source>
</evidence>
<evidence type="ECO:0000256" key="5">
    <source>
        <dbReference type="ARBA" id="ARBA00022723"/>
    </source>
</evidence>
<dbReference type="GO" id="GO:0008413">
    <property type="term" value="F:8-oxo-7,8-dihydroguanosine triphosphate pyrophosphatase activity"/>
    <property type="evidence" value="ECO:0007669"/>
    <property type="project" value="TreeGrafter"/>
</dbReference>
<dbReference type="EMBL" id="PFBZ01000002">
    <property type="protein sequence ID" value="PIT87008.1"/>
    <property type="molecule type" value="Genomic_DNA"/>
</dbReference>
<dbReference type="InterPro" id="IPR020476">
    <property type="entry name" value="Nudix_hydrolase"/>
</dbReference>
<evidence type="ECO:0000256" key="12">
    <source>
        <dbReference type="RuleBase" id="RU003476"/>
    </source>
</evidence>
<sequence length="121" mass="13931">MIFLEKPEHFGAYIETVGCHIVVGNELLFLKRAPGKDHPNVWSVPAGKIDPGETPDHALLREVEEETGIHLDQEHIVFFKSLYVMYADKNFLYHLYGATLTKKPAVRVNHIEHTEYAWYTP</sequence>
<dbReference type="SUPFAM" id="SSF55811">
    <property type="entry name" value="Nudix"/>
    <property type="match status" value="1"/>
</dbReference>
<keyword evidence="8" id="KW-0460">Magnesium</keyword>
<keyword evidence="7 12" id="KW-0378">Hydrolase</keyword>
<evidence type="ECO:0000256" key="4">
    <source>
        <dbReference type="ARBA" id="ARBA00022705"/>
    </source>
</evidence>
<comment type="similarity">
    <text evidence="2 12">Belongs to the Nudix hydrolase family.</text>
</comment>
<feature type="non-terminal residue" evidence="14">
    <location>
        <position position="121"/>
    </location>
</feature>
<dbReference type="GO" id="GO:0044716">
    <property type="term" value="F:8-oxo-GDP phosphatase activity"/>
    <property type="evidence" value="ECO:0007669"/>
    <property type="project" value="TreeGrafter"/>
</dbReference>
<evidence type="ECO:0000313" key="14">
    <source>
        <dbReference type="EMBL" id="PIT87008.1"/>
    </source>
</evidence>
<evidence type="ECO:0000256" key="1">
    <source>
        <dbReference type="ARBA" id="ARBA00001946"/>
    </source>
</evidence>
<keyword evidence="5" id="KW-0479">Metal-binding</keyword>
<dbReference type="InterPro" id="IPR000086">
    <property type="entry name" value="NUDIX_hydrolase_dom"/>
</dbReference>
<dbReference type="PANTHER" id="PTHR47707">
    <property type="entry name" value="8-OXO-DGTP DIPHOSPHATASE"/>
    <property type="match status" value="1"/>
</dbReference>
<comment type="caution">
    <text evidence="14">The sequence shown here is derived from an EMBL/GenBank/DDBJ whole genome shotgun (WGS) entry which is preliminary data.</text>
</comment>
<dbReference type="InterPro" id="IPR047127">
    <property type="entry name" value="MutT-like"/>
</dbReference>
<dbReference type="InterPro" id="IPR020084">
    <property type="entry name" value="NUDIX_hydrolase_CS"/>
</dbReference>
<evidence type="ECO:0000259" key="13">
    <source>
        <dbReference type="PROSITE" id="PS51462"/>
    </source>
</evidence>
<evidence type="ECO:0000313" key="15">
    <source>
        <dbReference type="Proteomes" id="UP000229362"/>
    </source>
</evidence>
<dbReference type="PANTHER" id="PTHR47707:SF1">
    <property type="entry name" value="NUDIX HYDROLASE FAMILY PROTEIN"/>
    <property type="match status" value="1"/>
</dbReference>
<keyword evidence="6" id="KW-0227">DNA damage</keyword>
<dbReference type="GO" id="GO:0035539">
    <property type="term" value="F:8-oxo-7,8-dihydrodeoxyguanosine triphosphate pyrophosphatase activity"/>
    <property type="evidence" value="ECO:0007669"/>
    <property type="project" value="UniProtKB-EC"/>
</dbReference>
<keyword evidence="9" id="KW-0234">DNA repair</keyword>
<dbReference type="Proteomes" id="UP000229362">
    <property type="component" value="Unassembled WGS sequence"/>
</dbReference>
<proteinExistence type="inferred from homology"/>
<comment type="catalytic activity">
    <reaction evidence="10">
        <text>8-oxo-dGTP + H2O = 8-oxo-dGMP + diphosphate + H(+)</text>
        <dbReference type="Rhea" id="RHEA:31575"/>
        <dbReference type="ChEBI" id="CHEBI:15377"/>
        <dbReference type="ChEBI" id="CHEBI:15378"/>
        <dbReference type="ChEBI" id="CHEBI:33019"/>
        <dbReference type="ChEBI" id="CHEBI:63224"/>
        <dbReference type="ChEBI" id="CHEBI:77896"/>
        <dbReference type="EC" id="3.6.1.55"/>
    </reaction>
</comment>
<dbReference type="Pfam" id="PF00293">
    <property type="entry name" value="NUDIX"/>
    <property type="match status" value="1"/>
</dbReference>
<evidence type="ECO:0000256" key="10">
    <source>
        <dbReference type="ARBA" id="ARBA00035861"/>
    </source>
</evidence>
<gene>
    <name evidence="14" type="ORF">COU33_00015</name>
</gene>
<dbReference type="InterPro" id="IPR015797">
    <property type="entry name" value="NUDIX_hydrolase-like_dom_sf"/>
</dbReference>
<dbReference type="PROSITE" id="PS00893">
    <property type="entry name" value="NUDIX_BOX"/>
    <property type="match status" value="1"/>
</dbReference>
<accession>A0A2M6W2J2</accession>
<dbReference type="GO" id="GO:0044715">
    <property type="term" value="F:8-oxo-dGDP phosphatase activity"/>
    <property type="evidence" value="ECO:0007669"/>
    <property type="project" value="TreeGrafter"/>
</dbReference>
<dbReference type="CDD" id="cd02883">
    <property type="entry name" value="NUDIX_Hydrolase"/>
    <property type="match status" value="1"/>
</dbReference>
<dbReference type="EC" id="3.6.1.55" evidence="11"/>